<evidence type="ECO:0000259" key="3">
    <source>
        <dbReference type="Pfam" id="PF00296"/>
    </source>
</evidence>
<dbReference type="FunFam" id="3.20.20.30:FF:000002">
    <property type="entry name" value="LLM class flavin-dependent oxidoreductase"/>
    <property type="match status" value="1"/>
</dbReference>
<evidence type="ECO:0000313" key="5">
    <source>
        <dbReference type="Proteomes" id="UP000199440"/>
    </source>
</evidence>
<proteinExistence type="predicted"/>
<dbReference type="Pfam" id="PF00296">
    <property type="entry name" value="Bac_luciferase"/>
    <property type="match status" value="1"/>
</dbReference>
<dbReference type="NCBIfam" id="TIGR03558">
    <property type="entry name" value="oxido_grp_1"/>
    <property type="match status" value="1"/>
</dbReference>
<dbReference type="PANTHER" id="PTHR30137:SF6">
    <property type="entry name" value="LUCIFERASE-LIKE MONOOXYGENASE"/>
    <property type="match status" value="1"/>
</dbReference>
<gene>
    <name evidence="4" type="ORF">SAMN04488514_101213</name>
</gene>
<dbReference type="SUPFAM" id="SSF51679">
    <property type="entry name" value="Bacterial luciferase-like"/>
    <property type="match status" value="1"/>
</dbReference>
<reference evidence="4 5" key="1">
    <citation type="submission" date="2016-10" db="EMBL/GenBank/DDBJ databases">
        <authorList>
            <person name="de Groot N.N."/>
        </authorList>
    </citation>
    <scope>NUCLEOTIDE SEQUENCE [LARGE SCALE GENOMIC DNA]</scope>
    <source>
        <strain evidence="4 5">DSM 19886</strain>
    </source>
</reference>
<dbReference type="STRING" id="192904.SAMN04488514_101213"/>
<dbReference type="Gene3D" id="3.20.20.30">
    <property type="entry name" value="Luciferase-like domain"/>
    <property type="match status" value="1"/>
</dbReference>
<protein>
    <recommendedName>
        <fullName evidence="2">Luciferase-like monooxygenase</fullName>
    </recommendedName>
</protein>
<dbReference type="AlphaFoldDB" id="A0A1G9INN8"/>
<dbReference type="GO" id="GO:0005829">
    <property type="term" value="C:cytosol"/>
    <property type="evidence" value="ECO:0007669"/>
    <property type="project" value="TreeGrafter"/>
</dbReference>
<name>A0A1G9INN8_9FLAO</name>
<feature type="domain" description="Luciferase-like" evidence="3">
    <location>
        <begin position="26"/>
        <end position="307"/>
    </location>
</feature>
<evidence type="ECO:0000313" key="4">
    <source>
        <dbReference type="EMBL" id="SDL26762.1"/>
    </source>
</evidence>
<dbReference type="EMBL" id="FNGV01000001">
    <property type="protein sequence ID" value="SDL26762.1"/>
    <property type="molecule type" value="Genomic_DNA"/>
</dbReference>
<comment type="similarity">
    <text evidence="1">To bacterial alkanal monooxygenase alpha and beta chains.</text>
</comment>
<evidence type="ECO:0000256" key="2">
    <source>
        <dbReference type="ARBA" id="ARBA00074555"/>
    </source>
</evidence>
<dbReference type="InterPro" id="IPR019949">
    <property type="entry name" value="CmoO-like"/>
</dbReference>
<dbReference type="Proteomes" id="UP000199440">
    <property type="component" value="Unassembled WGS sequence"/>
</dbReference>
<dbReference type="OrthoDB" id="9780518at2"/>
<dbReference type="RefSeq" id="WP_089884413.1">
    <property type="nucleotide sequence ID" value="NZ_FNGV01000001.1"/>
</dbReference>
<evidence type="ECO:0000256" key="1">
    <source>
        <dbReference type="ARBA" id="ARBA00007789"/>
    </source>
</evidence>
<sequence length="344" mass="38158">MTKQSEKIPYSILELATVGEGFELIDVFNNSLKLAQEAEKLGYSRFWLAEHHNMISIASSATSVLIGHIAGGTKSIRVGSGGIMLPNHSPLLIAEQFGTLGSLYPKRIDLGLGRAPGTDQLTAQAIRSDRTQAVYNFPEEVGRIQKYFSKENRSSKVRATVAEGVDVPLYILGSSTDSAHLAARKGLPYVFASHFAPTHLFEALHIYYNNFEPSAYLEAPYTMACINVIAADTDAEAERISTSMLRLMVGVMTGLMDYLKAPIEMTPELRQISQDPAFQRMLKYAFVGSKETVGKRTQSFIEETGVNELMVVSHIYNQEERIKSFQIFSEIMKENQSEPQSISL</sequence>
<dbReference type="InterPro" id="IPR011251">
    <property type="entry name" value="Luciferase-like_dom"/>
</dbReference>
<organism evidence="4 5">
    <name type="scientific">Kriegella aquimaris</name>
    <dbReference type="NCBI Taxonomy" id="192904"/>
    <lineage>
        <taxon>Bacteria</taxon>
        <taxon>Pseudomonadati</taxon>
        <taxon>Bacteroidota</taxon>
        <taxon>Flavobacteriia</taxon>
        <taxon>Flavobacteriales</taxon>
        <taxon>Flavobacteriaceae</taxon>
        <taxon>Kriegella</taxon>
    </lineage>
</organism>
<dbReference type="PANTHER" id="PTHR30137">
    <property type="entry name" value="LUCIFERASE-LIKE MONOOXYGENASE"/>
    <property type="match status" value="1"/>
</dbReference>
<keyword evidence="5" id="KW-1185">Reference proteome</keyword>
<dbReference type="InterPro" id="IPR050766">
    <property type="entry name" value="Bact_Lucif_Oxidored"/>
</dbReference>
<dbReference type="GO" id="GO:0016705">
    <property type="term" value="F:oxidoreductase activity, acting on paired donors, with incorporation or reduction of molecular oxygen"/>
    <property type="evidence" value="ECO:0007669"/>
    <property type="project" value="InterPro"/>
</dbReference>
<dbReference type="InterPro" id="IPR036661">
    <property type="entry name" value="Luciferase-like_sf"/>
</dbReference>
<accession>A0A1G9INN8</accession>